<dbReference type="Proteomes" id="UP000230543">
    <property type="component" value="Unassembled WGS sequence"/>
</dbReference>
<sequence length="85" mass="10363">MKIIYSSKFCKNYKKLNLSIKKTAEQNEKIFINNPFDNRLRTHKLKGRLENYWSFSIGYKYRIVFRFIDQITVFFVTVGKHDIYN</sequence>
<gene>
    <name evidence="2" type="ORF">COU22_02480</name>
</gene>
<reference evidence="3" key="1">
    <citation type="submission" date="2017-09" db="EMBL/GenBank/DDBJ databases">
        <title>Depth-based differentiation of microbial function through sediment-hosted aquifers and enrichment of novel symbionts in the deep terrestrial subsurface.</title>
        <authorList>
            <person name="Probst A.J."/>
            <person name="Ladd B."/>
            <person name="Jarett J.K."/>
            <person name="Geller-Mcgrath D.E."/>
            <person name="Sieber C.M.K."/>
            <person name="Emerson J.B."/>
            <person name="Anantharaman K."/>
            <person name="Thomas B.C."/>
            <person name="Malmstrom R."/>
            <person name="Stieglmeier M."/>
            <person name="Klingl A."/>
            <person name="Woyke T."/>
            <person name="Ryan C.M."/>
            <person name="Banfield J.F."/>
        </authorList>
    </citation>
    <scope>NUCLEOTIDE SEQUENCE [LARGE SCALE GENOMIC DNA]</scope>
</reference>
<name>A0A2M6WC49_9BACT</name>
<dbReference type="SUPFAM" id="SSF143011">
    <property type="entry name" value="RelE-like"/>
    <property type="match status" value="1"/>
</dbReference>
<keyword evidence="1" id="KW-1277">Toxin-antitoxin system</keyword>
<dbReference type="InterPro" id="IPR035093">
    <property type="entry name" value="RelE/ParE_toxin_dom_sf"/>
</dbReference>
<organism evidence="2 3">
    <name type="scientific">Candidatus Komeilibacteria bacterium CG10_big_fil_rev_8_21_14_0_10_41_13</name>
    <dbReference type="NCBI Taxonomy" id="1974476"/>
    <lineage>
        <taxon>Bacteria</taxon>
        <taxon>Candidatus Komeiliibacteriota</taxon>
    </lineage>
</organism>
<proteinExistence type="predicted"/>
<dbReference type="Gene3D" id="3.30.2310.20">
    <property type="entry name" value="RelE-like"/>
    <property type="match status" value="1"/>
</dbReference>
<protein>
    <submittedName>
        <fullName evidence="2">Type II toxin-antitoxin system mRNA interferase toxin, RelE/StbE family</fullName>
    </submittedName>
</protein>
<evidence type="ECO:0000256" key="1">
    <source>
        <dbReference type="ARBA" id="ARBA00022649"/>
    </source>
</evidence>
<comment type="caution">
    <text evidence="2">The sequence shown here is derived from an EMBL/GenBank/DDBJ whole genome shotgun (WGS) entry which is preliminary data.</text>
</comment>
<evidence type="ECO:0000313" key="3">
    <source>
        <dbReference type="Proteomes" id="UP000230543"/>
    </source>
</evidence>
<accession>A0A2M6WC49</accession>
<dbReference type="InterPro" id="IPR007712">
    <property type="entry name" value="RelE/ParE_toxin"/>
</dbReference>
<dbReference type="Pfam" id="PF05016">
    <property type="entry name" value="ParE_toxin"/>
    <property type="match status" value="1"/>
</dbReference>
<dbReference type="NCBIfam" id="TIGR02385">
    <property type="entry name" value="RelE_StbE"/>
    <property type="match status" value="1"/>
</dbReference>
<dbReference type="EMBL" id="PFBO01000090">
    <property type="protein sequence ID" value="PIT90370.1"/>
    <property type="molecule type" value="Genomic_DNA"/>
</dbReference>
<dbReference type="AlphaFoldDB" id="A0A2M6WC49"/>
<evidence type="ECO:0000313" key="2">
    <source>
        <dbReference type="EMBL" id="PIT90370.1"/>
    </source>
</evidence>